<organism evidence="8 9">
    <name type="scientific">Bailinhaonella thermotolerans</name>
    <dbReference type="NCBI Taxonomy" id="1070861"/>
    <lineage>
        <taxon>Bacteria</taxon>
        <taxon>Bacillati</taxon>
        <taxon>Actinomycetota</taxon>
        <taxon>Actinomycetes</taxon>
        <taxon>Streptosporangiales</taxon>
        <taxon>Streptosporangiaceae</taxon>
        <taxon>Bailinhaonella</taxon>
    </lineage>
</organism>
<keyword evidence="3 6" id="KW-1133">Transmembrane helix</keyword>
<dbReference type="AlphaFoldDB" id="A0A3A4B744"/>
<gene>
    <name evidence="8" type="ORF">D5H75_05910</name>
</gene>
<feature type="region of interest" description="Disordered" evidence="5">
    <location>
        <begin position="390"/>
        <end position="410"/>
    </location>
</feature>
<proteinExistence type="predicted"/>
<evidence type="ECO:0000259" key="7">
    <source>
        <dbReference type="Pfam" id="PF13515"/>
    </source>
</evidence>
<dbReference type="EMBL" id="QZEY01000002">
    <property type="protein sequence ID" value="RJL34041.1"/>
    <property type="molecule type" value="Genomic_DNA"/>
</dbReference>
<reference evidence="8 9" key="1">
    <citation type="submission" date="2018-09" db="EMBL/GenBank/DDBJ databases">
        <title>YIM 75507 draft genome.</title>
        <authorList>
            <person name="Tang S."/>
            <person name="Feng Y."/>
        </authorList>
    </citation>
    <scope>NUCLEOTIDE SEQUENCE [LARGE SCALE GENOMIC DNA]</scope>
    <source>
        <strain evidence="8 9">YIM 75507</strain>
    </source>
</reference>
<keyword evidence="4 6" id="KW-0472">Membrane</keyword>
<feature type="transmembrane region" description="Helical" evidence="6">
    <location>
        <begin position="92"/>
        <end position="114"/>
    </location>
</feature>
<sequence>MTNVFRSGPARRVSSAIRDATRPIHKPLQLVTNNAQPTALYVIRLTLTAMAAYTIATLLPGQVAKPLLAPLTALLVLQFSMIETIRAAGRRIASVVAGVLIAVLLSMTLGFNVWTLGAAIAAALVFGHLIRLGDAILEVPISAMLIFALGAQTEAGAIDRVFETIIGAATGLISGLIASPIHVRPAAAEVDDLARRMGGLLERMAKGLEEGEEGRRAEAWVKESRVLSREIQDVDQSLDRAEESVRLNPRAQGQVQKAVSLRNGLETLEHIVLTMRGLTRSLADRAVQPHLQGAAYEHEERQRLAATLCELSQGIQCYGRLVSADVSGDADEYDDSLERHLRQGRAQRDRFAEVLRPEVGVQTAEWRLHAEMLVHLDRIMDLLQSESRVRARERNQRRRRTRRQFVPTPSLRTRAFRRRGRVS</sequence>
<evidence type="ECO:0000256" key="4">
    <source>
        <dbReference type="ARBA" id="ARBA00023136"/>
    </source>
</evidence>
<feature type="transmembrane region" description="Helical" evidence="6">
    <location>
        <begin position="67"/>
        <end position="85"/>
    </location>
</feature>
<evidence type="ECO:0000256" key="2">
    <source>
        <dbReference type="ARBA" id="ARBA00022692"/>
    </source>
</evidence>
<evidence type="ECO:0000313" key="8">
    <source>
        <dbReference type="EMBL" id="RJL34041.1"/>
    </source>
</evidence>
<name>A0A3A4B744_9ACTN</name>
<accession>A0A3A4B744</accession>
<evidence type="ECO:0000256" key="3">
    <source>
        <dbReference type="ARBA" id="ARBA00022989"/>
    </source>
</evidence>
<dbReference type="Proteomes" id="UP000265768">
    <property type="component" value="Unassembled WGS sequence"/>
</dbReference>
<feature type="transmembrane region" description="Helical" evidence="6">
    <location>
        <begin position="41"/>
        <end position="61"/>
    </location>
</feature>
<comment type="caution">
    <text evidence="8">The sequence shown here is derived from an EMBL/GenBank/DDBJ whole genome shotgun (WGS) entry which is preliminary data.</text>
</comment>
<keyword evidence="2 6" id="KW-0812">Transmembrane</keyword>
<keyword evidence="9" id="KW-1185">Reference proteome</keyword>
<protein>
    <submittedName>
        <fullName evidence="8">FUSC family protein</fullName>
    </submittedName>
</protein>
<dbReference type="RefSeq" id="WP_119925340.1">
    <property type="nucleotide sequence ID" value="NZ_QZEY01000002.1"/>
</dbReference>
<evidence type="ECO:0000256" key="6">
    <source>
        <dbReference type="SAM" id="Phobius"/>
    </source>
</evidence>
<dbReference type="GO" id="GO:0016020">
    <property type="term" value="C:membrane"/>
    <property type="evidence" value="ECO:0007669"/>
    <property type="project" value="UniProtKB-SubCell"/>
</dbReference>
<feature type="domain" description="Integral membrane bound transporter" evidence="7">
    <location>
        <begin position="52"/>
        <end position="173"/>
    </location>
</feature>
<dbReference type="Pfam" id="PF13515">
    <property type="entry name" value="FUSC_2"/>
    <property type="match status" value="1"/>
</dbReference>
<dbReference type="InterPro" id="IPR049453">
    <property type="entry name" value="Memb_transporter_dom"/>
</dbReference>
<evidence type="ECO:0000256" key="5">
    <source>
        <dbReference type="SAM" id="MobiDB-lite"/>
    </source>
</evidence>
<evidence type="ECO:0000256" key="1">
    <source>
        <dbReference type="ARBA" id="ARBA00004141"/>
    </source>
</evidence>
<comment type="subcellular location">
    <subcellularLocation>
        <location evidence="1">Membrane</location>
        <topology evidence="1">Multi-pass membrane protein</topology>
    </subcellularLocation>
</comment>
<evidence type="ECO:0000313" key="9">
    <source>
        <dbReference type="Proteomes" id="UP000265768"/>
    </source>
</evidence>
<dbReference type="OrthoDB" id="4350122at2"/>